<evidence type="ECO:0000256" key="15">
    <source>
        <dbReference type="ARBA" id="ARBA00023002"/>
    </source>
</evidence>
<dbReference type="InterPro" id="IPR036318">
    <property type="entry name" value="FAD-bd_PCMH-like_sf"/>
</dbReference>
<evidence type="ECO:0000256" key="13">
    <source>
        <dbReference type="ARBA" id="ARBA00022960"/>
    </source>
</evidence>
<evidence type="ECO:0000256" key="14">
    <source>
        <dbReference type="ARBA" id="ARBA00022984"/>
    </source>
</evidence>
<evidence type="ECO:0000256" key="9">
    <source>
        <dbReference type="ARBA" id="ARBA00022618"/>
    </source>
</evidence>
<evidence type="ECO:0000259" key="21">
    <source>
        <dbReference type="PROSITE" id="PS51387"/>
    </source>
</evidence>
<dbReference type="EC" id="1.3.1.98" evidence="6 20"/>
<comment type="catalytic activity">
    <reaction evidence="19 20">
        <text>UDP-N-acetyl-alpha-D-muramate + NADP(+) = UDP-N-acetyl-3-O-(1-carboxyvinyl)-alpha-D-glucosamine + NADPH + H(+)</text>
        <dbReference type="Rhea" id="RHEA:12248"/>
        <dbReference type="ChEBI" id="CHEBI:15378"/>
        <dbReference type="ChEBI" id="CHEBI:57783"/>
        <dbReference type="ChEBI" id="CHEBI:58349"/>
        <dbReference type="ChEBI" id="CHEBI:68483"/>
        <dbReference type="ChEBI" id="CHEBI:70757"/>
        <dbReference type="EC" id="1.3.1.98"/>
    </reaction>
</comment>
<gene>
    <name evidence="20 22" type="primary">murB</name>
    <name evidence="22" type="ORF">NCTC13294_00693</name>
</gene>
<evidence type="ECO:0000313" key="23">
    <source>
        <dbReference type="Proteomes" id="UP000254572"/>
    </source>
</evidence>
<dbReference type="EMBL" id="UFUW01000001">
    <property type="protein sequence ID" value="SUX20216.1"/>
    <property type="molecule type" value="Genomic_DNA"/>
</dbReference>
<name>A0A381E2D4_9GAMM</name>
<evidence type="ECO:0000313" key="22">
    <source>
        <dbReference type="EMBL" id="SUX20216.1"/>
    </source>
</evidence>
<evidence type="ECO:0000256" key="18">
    <source>
        <dbReference type="ARBA" id="ARBA00031026"/>
    </source>
</evidence>
<dbReference type="GO" id="GO:0008762">
    <property type="term" value="F:UDP-N-acetylmuramate dehydrogenase activity"/>
    <property type="evidence" value="ECO:0007669"/>
    <property type="project" value="UniProtKB-UniRule"/>
</dbReference>
<dbReference type="SUPFAM" id="SSF56176">
    <property type="entry name" value="FAD-binding/transporter-associated domain-like"/>
    <property type="match status" value="1"/>
</dbReference>
<dbReference type="PROSITE" id="PS51387">
    <property type="entry name" value="FAD_PCMH"/>
    <property type="match status" value="1"/>
</dbReference>
<evidence type="ECO:0000256" key="4">
    <source>
        <dbReference type="ARBA" id="ARBA00004752"/>
    </source>
</evidence>
<evidence type="ECO:0000256" key="11">
    <source>
        <dbReference type="ARBA" id="ARBA00022827"/>
    </source>
</evidence>
<dbReference type="Gene3D" id="3.90.78.10">
    <property type="entry name" value="UDP-N-acetylenolpyruvoylglucosamine reductase, C-terminal domain"/>
    <property type="match status" value="1"/>
</dbReference>
<dbReference type="AlphaFoldDB" id="A0A381E2D4"/>
<dbReference type="PANTHER" id="PTHR21071:SF4">
    <property type="entry name" value="UDP-N-ACETYLENOLPYRUVOYLGLUCOSAMINE REDUCTASE"/>
    <property type="match status" value="1"/>
</dbReference>
<dbReference type="SUPFAM" id="SSF56194">
    <property type="entry name" value="Uridine diphospho-N-Acetylenolpyruvylglucosamine reductase, MurB, C-terminal domain"/>
    <property type="match status" value="1"/>
</dbReference>
<dbReference type="Proteomes" id="UP000254572">
    <property type="component" value="Unassembled WGS sequence"/>
</dbReference>
<comment type="cofactor">
    <cofactor evidence="1 20">
        <name>FAD</name>
        <dbReference type="ChEBI" id="CHEBI:57692"/>
    </cofactor>
</comment>
<dbReference type="HAMAP" id="MF_00037">
    <property type="entry name" value="MurB"/>
    <property type="match status" value="1"/>
</dbReference>
<evidence type="ECO:0000256" key="20">
    <source>
        <dbReference type="HAMAP-Rule" id="MF_00037"/>
    </source>
</evidence>
<keyword evidence="16 20" id="KW-0131">Cell cycle</keyword>
<dbReference type="InterPro" id="IPR036635">
    <property type="entry name" value="MurB_C_sf"/>
</dbReference>
<sequence length="329" mass="36510">MQTEHHADLAPRHTLACPATARELIHIDHPDEWRITAPGDRILGGGSNIIFRAEVRKRLLCPRYTGRQITGEDQEHLYLRVAAGERWDDLVAWTAAQNWYGIENLAAIPGSVGAAPVQNIGAYGREIADAVHTIHAYNRDTRQGEDIPAAACGFAYRQSYYKQHWRSRYIISAITLRLAKRGQPDTAYPGLREQAATIHNAQDAYTAIRRLRATRLPDPKTEPNAGSFFHNPITDHATFATLQRHYPDIPHYPAADGRVKIPAAWCIEQSGYKGVRDGKVGISDKHALVLTNHGGTAAEILAFAARIQTDIHARYGLTLAIEPDIIGED</sequence>
<keyword evidence="17 20" id="KW-0961">Cell wall biogenesis/degradation</keyword>
<dbReference type="GO" id="GO:0005829">
    <property type="term" value="C:cytosol"/>
    <property type="evidence" value="ECO:0007669"/>
    <property type="project" value="TreeGrafter"/>
</dbReference>
<evidence type="ECO:0000256" key="17">
    <source>
        <dbReference type="ARBA" id="ARBA00023316"/>
    </source>
</evidence>
<organism evidence="22 23">
    <name type="scientific">Cardiobacterium valvarum</name>
    <dbReference type="NCBI Taxonomy" id="194702"/>
    <lineage>
        <taxon>Bacteria</taxon>
        <taxon>Pseudomonadati</taxon>
        <taxon>Pseudomonadota</taxon>
        <taxon>Gammaproteobacteria</taxon>
        <taxon>Cardiobacteriales</taxon>
        <taxon>Cardiobacteriaceae</taxon>
        <taxon>Cardiobacterium</taxon>
    </lineage>
</organism>
<dbReference type="Pfam" id="PF02873">
    <property type="entry name" value="MurB_C"/>
    <property type="match status" value="1"/>
</dbReference>
<dbReference type="GO" id="GO:0051301">
    <property type="term" value="P:cell division"/>
    <property type="evidence" value="ECO:0007669"/>
    <property type="project" value="UniProtKB-KW"/>
</dbReference>
<dbReference type="GO" id="GO:0008360">
    <property type="term" value="P:regulation of cell shape"/>
    <property type="evidence" value="ECO:0007669"/>
    <property type="project" value="UniProtKB-KW"/>
</dbReference>
<dbReference type="Gene3D" id="3.30.465.10">
    <property type="match status" value="1"/>
</dbReference>
<comment type="similarity">
    <text evidence="5 20">Belongs to the MurB family.</text>
</comment>
<evidence type="ECO:0000256" key="5">
    <source>
        <dbReference type="ARBA" id="ARBA00010485"/>
    </source>
</evidence>
<dbReference type="PANTHER" id="PTHR21071">
    <property type="entry name" value="UDP-N-ACETYLENOLPYRUVOYLGLUCOSAMINE REDUCTASE"/>
    <property type="match status" value="1"/>
</dbReference>
<dbReference type="NCBIfam" id="NF000755">
    <property type="entry name" value="PRK00046.1"/>
    <property type="match status" value="1"/>
</dbReference>
<dbReference type="NCBIfam" id="TIGR00179">
    <property type="entry name" value="murB"/>
    <property type="match status" value="1"/>
</dbReference>
<keyword evidence="14 20" id="KW-0573">Peptidoglycan synthesis</keyword>
<dbReference type="GO" id="GO:0071555">
    <property type="term" value="P:cell wall organization"/>
    <property type="evidence" value="ECO:0007669"/>
    <property type="project" value="UniProtKB-KW"/>
</dbReference>
<evidence type="ECO:0000256" key="16">
    <source>
        <dbReference type="ARBA" id="ARBA00023306"/>
    </source>
</evidence>
<feature type="active site" evidence="20">
    <location>
        <position position="157"/>
    </location>
</feature>
<dbReference type="GO" id="GO:0009252">
    <property type="term" value="P:peptidoglycan biosynthetic process"/>
    <property type="evidence" value="ECO:0007669"/>
    <property type="project" value="UniProtKB-UniRule"/>
</dbReference>
<keyword evidence="13 20" id="KW-0133">Cell shape</keyword>
<dbReference type="InterPro" id="IPR003170">
    <property type="entry name" value="MurB"/>
</dbReference>
<proteinExistence type="inferred from homology"/>
<dbReference type="RefSeq" id="WP_115610942.1">
    <property type="nucleotide sequence ID" value="NZ_JBHLZC010000001.1"/>
</dbReference>
<evidence type="ECO:0000256" key="10">
    <source>
        <dbReference type="ARBA" id="ARBA00022630"/>
    </source>
</evidence>
<dbReference type="InterPro" id="IPR011601">
    <property type="entry name" value="MurB_C"/>
</dbReference>
<evidence type="ECO:0000256" key="19">
    <source>
        <dbReference type="ARBA" id="ARBA00048914"/>
    </source>
</evidence>
<feature type="domain" description="FAD-binding PCMH-type" evidence="21">
    <location>
        <begin position="7"/>
        <end position="181"/>
    </location>
</feature>
<keyword evidence="11 20" id="KW-0274">FAD</keyword>
<dbReference type="InterPro" id="IPR016169">
    <property type="entry name" value="FAD-bd_PCMH_sub2"/>
</dbReference>
<evidence type="ECO:0000256" key="12">
    <source>
        <dbReference type="ARBA" id="ARBA00022857"/>
    </source>
</evidence>
<keyword evidence="9 20" id="KW-0132">Cell division</keyword>
<comment type="subcellular location">
    <subcellularLocation>
        <location evidence="3 20">Cytoplasm</location>
    </subcellularLocation>
</comment>
<dbReference type="UniPathway" id="UPA00219"/>
<dbReference type="InterPro" id="IPR006094">
    <property type="entry name" value="Oxid_FAD_bind_N"/>
</dbReference>
<evidence type="ECO:0000256" key="3">
    <source>
        <dbReference type="ARBA" id="ARBA00004496"/>
    </source>
</evidence>
<feature type="active site" evidence="20">
    <location>
        <position position="322"/>
    </location>
</feature>
<dbReference type="Pfam" id="PF01565">
    <property type="entry name" value="FAD_binding_4"/>
    <property type="match status" value="1"/>
</dbReference>
<keyword evidence="23" id="KW-1185">Reference proteome</keyword>
<evidence type="ECO:0000256" key="6">
    <source>
        <dbReference type="ARBA" id="ARBA00012518"/>
    </source>
</evidence>
<dbReference type="GO" id="GO:0071949">
    <property type="term" value="F:FAD binding"/>
    <property type="evidence" value="ECO:0007669"/>
    <property type="project" value="InterPro"/>
</dbReference>
<accession>A0A381E2D4</accession>
<evidence type="ECO:0000256" key="8">
    <source>
        <dbReference type="ARBA" id="ARBA00022490"/>
    </source>
</evidence>
<evidence type="ECO:0000256" key="2">
    <source>
        <dbReference type="ARBA" id="ARBA00003921"/>
    </source>
</evidence>
<keyword evidence="10 20" id="KW-0285">Flavoprotein</keyword>
<evidence type="ECO:0000256" key="7">
    <source>
        <dbReference type="ARBA" id="ARBA00015188"/>
    </source>
</evidence>
<protein>
    <recommendedName>
        <fullName evidence="7 20">UDP-N-acetylenolpyruvoylglucosamine reductase</fullName>
        <ecNumber evidence="6 20">1.3.1.98</ecNumber>
    </recommendedName>
    <alternativeName>
        <fullName evidence="18 20">UDP-N-acetylmuramate dehydrogenase</fullName>
    </alternativeName>
</protein>
<comment type="pathway">
    <text evidence="4 20">Cell wall biogenesis; peptidoglycan biosynthesis.</text>
</comment>
<keyword evidence="8 20" id="KW-0963">Cytoplasm</keyword>
<keyword evidence="15 20" id="KW-0560">Oxidoreductase</keyword>
<comment type="function">
    <text evidence="2 20">Cell wall formation.</text>
</comment>
<reference evidence="22 23" key="1">
    <citation type="submission" date="2018-06" db="EMBL/GenBank/DDBJ databases">
        <authorList>
            <consortium name="Pathogen Informatics"/>
            <person name="Doyle S."/>
        </authorList>
    </citation>
    <scope>NUCLEOTIDE SEQUENCE [LARGE SCALE GENOMIC DNA]</scope>
    <source>
        <strain evidence="22 23">NCTC13294</strain>
    </source>
</reference>
<dbReference type="OrthoDB" id="9804753at2"/>
<evidence type="ECO:0000256" key="1">
    <source>
        <dbReference type="ARBA" id="ARBA00001974"/>
    </source>
</evidence>
<dbReference type="InterPro" id="IPR016166">
    <property type="entry name" value="FAD-bd_PCMH"/>
</dbReference>
<keyword evidence="12 20" id="KW-0521">NADP</keyword>
<feature type="active site" description="Proton donor" evidence="20">
    <location>
        <position position="227"/>
    </location>
</feature>